<reference evidence="2 3" key="1">
    <citation type="submission" date="2020-05" db="EMBL/GenBank/DDBJ databases">
        <title>MicrobeNet Type strains.</title>
        <authorList>
            <person name="Nicholson A.C."/>
        </authorList>
    </citation>
    <scope>NUCLEOTIDE SEQUENCE [LARGE SCALE GENOMIC DNA]</scope>
    <source>
        <strain evidence="2 3">JCM 3224</strain>
    </source>
</reference>
<dbReference type="AlphaFoldDB" id="A0A849BP14"/>
<comment type="caution">
    <text evidence="2">The sequence shown here is derived from an EMBL/GenBank/DDBJ whole genome shotgun (WGS) entry which is preliminary data.</text>
</comment>
<evidence type="ECO:0000313" key="3">
    <source>
        <dbReference type="Proteomes" id="UP000586827"/>
    </source>
</evidence>
<keyword evidence="3" id="KW-1185">Reference proteome</keyword>
<dbReference type="Proteomes" id="UP000586827">
    <property type="component" value="Unassembled WGS sequence"/>
</dbReference>
<dbReference type="EMBL" id="JABELX010000001">
    <property type="protein sequence ID" value="NNH68323.1"/>
    <property type="molecule type" value="Genomic_DNA"/>
</dbReference>
<evidence type="ECO:0000256" key="1">
    <source>
        <dbReference type="SAM" id="MobiDB-lite"/>
    </source>
</evidence>
<evidence type="ECO:0000313" key="2">
    <source>
        <dbReference type="EMBL" id="NNH68323.1"/>
    </source>
</evidence>
<feature type="region of interest" description="Disordered" evidence="1">
    <location>
        <begin position="1"/>
        <end position="20"/>
    </location>
</feature>
<feature type="compositionally biased region" description="Polar residues" evidence="1">
    <location>
        <begin position="1"/>
        <end position="12"/>
    </location>
</feature>
<accession>A0A849BP14</accession>
<organism evidence="2 3">
    <name type="scientific">Nocardia uniformis</name>
    <dbReference type="NCBI Taxonomy" id="53432"/>
    <lineage>
        <taxon>Bacteria</taxon>
        <taxon>Bacillati</taxon>
        <taxon>Actinomycetota</taxon>
        <taxon>Actinomycetes</taxon>
        <taxon>Mycobacteriales</taxon>
        <taxon>Nocardiaceae</taxon>
        <taxon>Nocardia</taxon>
    </lineage>
</organism>
<gene>
    <name evidence="2" type="ORF">HLB23_00235</name>
</gene>
<sequence>MMSAQAEFSSPSAADRSTVAATGIRPRKTWTSSANTGWRVVIEHLLPEPGQRTRMCCGGHSLGAFMTGPMMAWNFAGHPANSGMRFNWIHSDLAALDPTEAREFVVDAWRMVVPEKLSRAYDLAHPHGPG</sequence>
<name>A0A849BP14_9NOCA</name>
<proteinExistence type="predicted"/>
<protein>
    <submittedName>
        <fullName evidence="2">Uncharacterized protein</fullName>
    </submittedName>
</protein>